<organism evidence="1 2">
    <name type="scientific">Solanum verrucosum</name>
    <dbReference type="NCBI Taxonomy" id="315347"/>
    <lineage>
        <taxon>Eukaryota</taxon>
        <taxon>Viridiplantae</taxon>
        <taxon>Streptophyta</taxon>
        <taxon>Embryophyta</taxon>
        <taxon>Tracheophyta</taxon>
        <taxon>Spermatophyta</taxon>
        <taxon>Magnoliopsida</taxon>
        <taxon>eudicotyledons</taxon>
        <taxon>Gunneridae</taxon>
        <taxon>Pentapetalae</taxon>
        <taxon>asterids</taxon>
        <taxon>lamiids</taxon>
        <taxon>Solanales</taxon>
        <taxon>Solanaceae</taxon>
        <taxon>Solanoideae</taxon>
        <taxon>Solaneae</taxon>
        <taxon>Solanum</taxon>
    </lineage>
</organism>
<reference evidence="1" key="1">
    <citation type="submission" date="2023-08" db="EMBL/GenBank/DDBJ databases">
        <title>A de novo genome assembly of Solanum verrucosum Schlechtendal, a Mexican diploid species geographically isolated from the other diploid A-genome species in potato relatives.</title>
        <authorList>
            <person name="Hosaka K."/>
        </authorList>
    </citation>
    <scope>NUCLEOTIDE SEQUENCE</scope>
    <source>
        <tissue evidence="1">Young leaves</tissue>
    </source>
</reference>
<evidence type="ECO:0000313" key="2">
    <source>
        <dbReference type="Proteomes" id="UP001234989"/>
    </source>
</evidence>
<gene>
    <name evidence="1" type="ORF">MTR67_011357</name>
</gene>
<evidence type="ECO:0000313" key="1">
    <source>
        <dbReference type="EMBL" id="WMV17972.1"/>
    </source>
</evidence>
<protein>
    <submittedName>
        <fullName evidence="1">Uncharacterized protein</fullName>
    </submittedName>
</protein>
<proteinExistence type="predicted"/>
<keyword evidence="2" id="KW-1185">Reference proteome</keyword>
<dbReference type="Proteomes" id="UP001234989">
    <property type="component" value="Chromosome 3"/>
</dbReference>
<name>A0AAF0Q7V5_SOLVR</name>
<dbReference type="AlphaFoldDB" id="A0AAF0Q7V5"/>
<dbReference type="EMBL" id="CP133614">
    <property type="protein sequence ID" value="WMV17972.1"/>
    <property type="molecule type" value="Genomic_DNA"/>
</dbReference>
<dbReference type="PANTHER" id="PTHR35687:SF1">
    <property type="entry name" value="OS07G0516700 PROTEIN"/>
    <property type="match status" value="1"/>
</dbReference>
<accession>A0AAF0Q7V5</accession>
<sequence length="104" mass="12244">MTTNYFKIEKEDKEDIKHRKAQFLIYKSLKKADSVVSMRKNSYWLKIKIGRKLNMLKKSILFIFSSSRIGFYKQFICQLKYLKSLIGGKETMVSLPPVFTSSSF</sequence>
<dbReference type="PANTHER" id="PTHR35687">
    <property type="entry name" value="OS07G0516700 PROTEIN"/>
    <property type="match status" value="1"/>
</dbReference>